<feature type="chain" id="PRO_5046275969" description="MATH domain-containing protein" evidence="3">
    <location>
        <begin position="17"/>
        <end position="357"/>
    </location>
</feature>
<proteinExistence type="predicted"/>
<sequence>LSLLFTLSLSLSLSGTKKWFDMENKKKSGESFDTFKWTIKDLSKLNTDKIHSQNFSFGGHLWRILVYPKGNNVDYLSIYLDAGNLPVGHSRFTKFKLVLINQVDDKMTKIKETHHMFNAKHSDWGFTSFIPLAEFYDRSKGFIVNDSCIIEAKISGNPKLEKKVYIPVSVKAPSKPIEHDDNPLSLDISAVSISELVDFRGLGKIEKAFVQLLDEVYVKCPSIIECQEKRSRRFREWALTALGRVLHFLKTKKVRDMNEEACNHLQILWEELQTFRFDLTWLEPHVKSALGMKNYLERSAEVKSMKEKVAALEKEMKKLKALVASVEVDIEMARRELVKVEEGFEERDLDGELGYGL</sequence>
<dbReference type="SUPFAM" id="SSF49599">
    <property type="entry name" value="TRAF domain-like"/>
    <property type="match status" value="1"/>
</dbReference>
<dbReference type="InterPro" id="IPR002083">
    <property type="entry name" value="MATH/TRAF_dom"/>
</dbReference>
<dbReference type="InterPro" id="IPR008974">
    <property type="entry name" value="TRAF-like"/>
</dbReference>
<dbReference type="Gene3D" id="2.60.210.10">
    <property type="entry name" value="Apoptosis, Tumor Necrosis Factor Receptor Associated Protein 2, Chain A"/>
    <property type="match status" value="1"/>
</dbReference>
<feature type="coiled-coil region" evidence="2">
    <location>
        <begin position="295"/>
        <end position="336"/>
    </location>
</feature>
<dbReference type="PROSITE" id="PS50144">
    <property type="entry name" value="MATH"/>
    <property type="match status" value="1"/>
</dbReference>
<feature type="signal peptide" evidence="3">
    <location>
        <begin position="1"/>
        <end position="16"/>
    </location>
</feature>
<reference evidence="5 6" key="1">
    <citation type="journal article" date="2023" name="Plants (Basel)">
        <title>Bridging the Gap: Combining Genomics and Transcriptomics Approaches to Understand Stylosanthes scabra, an Orphan Legume from the Brazilian Caatinga.</title>
        <authorList>
            <person name="Ferreira-Neto J.R.C."/>
            <person name="da Silva M.D."/>
            <person name="Binneck E."/>
            <person name="de Melo N.F."/>
            <person name="da Silva R.H."/>
            <person name="de Melo A.L.T.M."/>
            <person name="Pandolfi V."/>
            <person name="Bustamante F.O."/>
            <person name="Brasileiro-Vidal A.C."/>
            <person name="Benko-Iseppon A.M."/>
        </authorList>
    </citation>
    <scope>NUCLEOTIDE SEQUENCE [LARGE SCALE GENOMIC DNA]</scope>
    <source>
        <tissue evidence="5">Leaves</tissue>
    </source>
</reference>
<evidence type="ECO:0000256" key="3">
    <source>
        <dbReference type="SAM" id="SignalP"/>
    </source>
</evidence>
<evidence type="ECO:0000256" key="2">
    <source>
        <dbReference type="SAM" id="Coils"/>
    </source>
</evidence>
<dbReference type="SMART" id="SM00061">
    <property type="entry name" value="MATH"/>
    <property type="match status" value="1"/>
</dbReference>
<keyword evidence="3" id="KW-0732">Signal</keyword>
<accession>A0ABU6QZ06</accession>
<dbReference type="PANTHER" id="PTHR46236">
    <property type="entry name" value="TRAF-LIKE SUPERFAMILY PROTEIN"/>
    <property type="match status" value="1"/>
</dbReference>
<evidence type="ECO:0000313" key="5">
    <source>
        <dbReference type="EMBL" id="MED6116818.1"/>
    </source>
</evidence>
<comment type="caution">
    <text evidence="5">The sequence shown here is derived from an EMBL/GenBank/DDBJ whole genome shotgun (WGS) entry which is preliminary data.</text>
</comment>
<keyword evidence="1 2" id="KW-0175">Coiled coil</keyword>
<dbReference type="CDD" id="cd00121">
    <property type="entry name" value="MATH"/>
    <property type="match status" value="1"/>
</dbReference>
<evidence type="ECO:0000259" key="4">
    <source>
        <dbReference type="PROSITE" id="PS50144"/>
    </source>
</evidence>
<keyword evidence="6" id="KW-1185">Reference proteome</keyword>
<evidence type="ECO:0000256" key="1">
    <source>
        <dbReference type="ARBA" id="ARBA00023054"/>
    </source>
</evidence>
<feature type="non-terminal residue" evidence="5">
    <location>
        <position position="1"/>
    </location>
</feature>
<dbReference type="InterPro" id="IPR050804">
    <property type="entry name" value="MCC"/>
</dbReference>
<dbReference type="PANTHER" id="PTHR46236:SF35">
    <property type="entry name" value="MATH DOMAIN-CONTAINING PROTEIN"/>
    <property type="match status" value="1"/>
</dbReference>
<gene>
    <name evidence="5" type="ORF">PIB30_103749</name>
</gene>
<organism evidence="5 6">
    <name type="scientific">Stylosanthes scabra</name>
    <dbReference type="NCBI Taxonomy" id="79078"/>
    <lineage>
        <taxon>Eukaryota</taxon>
        <taxon>Viridiplantae</taxon>
        <taxon>Streptophyta</taxon>
        <taxon>Embryophyta</taxon>
        <taxon>Tracheophyta</taxon>
        <taxon>Spermatophyta</taxon>
        <taxon>Magnoliopsida</taxon>
        <taxon>eudicotyledons</taxon>
        <taxon>Gunneridae</taxon>
        <taxon>Pentapetalae</taxon>
        <taxon>rosids</taxon>
        <taxon>fabids</taxon>
        <taxon>Fabales</taxon>
        <taxon>Fabaceae</taxon>
        <taxon>Papilionoideae</taxon>
        <taxon>50 kb inversion clade</taxon>
        <taxon>dalbergioids sensu lato</taxon>
        <taxon>Dalbergieae</taxon>
        <taxon>Pterocarpus clade</taxon>
        <taxon>Stylosanthes</taxon>
    </lineage>
</organism>
<dbReference type="EMBL" id="JASCZI010003437">
    <property type="protein sequence ID" value="MED6116818.1"/>
    <property type="molecule type" value="Genomic_DNA"/>
</dbReference>
<protein>
    <recommendedName>
        <fullName evidence="4">MATH domain-containing protein</fullName>
    </recommendedName>
</protein>
<dbReference type="Pfam" id="PF22486">
    <property type="entry name" value="MATH_2"/>
    <property type="match status" value="1"/>
</dbReference>
<evidence type="ECO:0000313" key="6">
    <source>
        <dbReference type="Proteomes" id="UP001341840"/>
    </source>
</evidence>
<dbReference type="Proteomes" id="UP001341840">
    <property type="component" value="Unassembled WGS sequence"/>
</dbReference>
<name>A0ABU6QZ06_9FABA</name>
<feature type="domain" description="MATH" evidence="4">
    <location>
        <begin position="32"/>
        <end position="154"/>
    </location>
</feature>